<gene>
    <name evidence="1" type="ORF">KIL84_007403</name>
</gene>
<reference evidence="1" key="1">
    <citation type="submission" date="2021-09" db="EMBL/GenBank/DDBJ databases">
        <title>The genome of Mauremys mutica provides insights into the evolution of semi-aquatic lifestyle.</title>
        <authorList>
            <person name="Gong S."/>
            <person name="Gao Y."/>
        </authorList>
    </citation>
    <scope>NUCLEOTIDE SEQUENCE</scope>
    <source>
        <strain evidence="1">MM-2020</strain>
        <tissue evidence="1">Muscle</tissue>
    </source>
</reference>
<sequence length="105" mass="11617">MSMLSNSSEWLVTFCGMLQPSKDPELPTKVSLAVPGIPAEYIEYAAVFDKQKADALLPQHSDDCTIDLQPGTGVPFGCIYTLSAPQLQALQEYLEENLRKRFIVP</sequence>
<organism evidence="1 2">
    <name type="scientific">Mauremys mutica</name>
    <name type="common">yellowpond turtle</name>
    <dbReference type="NCBI Taxonomy" id="74926"/>
    <lineage>
        <taxon>Eukaryota</taxon>
        <taxon>Metazoa</taxon>
        <taxon>Chordata</taxon>
        <taxon>Craniata</taxon>
        <taxon>Vertebrata</taxon>
        <taxon>Euteleostomi</taxon>
        <taxon>Archelosauria</taxon>
        <taxon>Testudinata</taxon>
        <taxon>Testudines</taxon>
        <taxon>Cryptodira</taxon>
        <taxon>Durocryptodira</taxon>
        <taxon>Testudinoidea</taxon>
        <taxon>Geoemydidae</taxon>
        <taxon>Geoemydinae</taxon>
        <taxon>Mauremys</taxon>
    </lineage>
</organism>
<dbReference type="EMBL" id="JAHDVG010000483">
    <property type="protein sequence ID" value="KAH1171785.1"/>
    <property type="molecule type" value="Genomic_DNA"/>
</dbReference>
<dbReference type="Proteomes" id="UP000827986">
    <property type="component" value="Unassembled WGS sequence"/>
</dbReference>
<protein>
    <submittedName>
        <fullName evidence="1">Uncharacterized protein</fullName>
    </submittedName>
</protein>
<evidence type="ECO:0000313" key="2">
    <source>
        <dbReference type="Proteomes" id="UP000827986"/>
    </source>
</evidence>
<accession>A0A9D3X3A8</accession>
<dbReference type="AlphaFoldDB" id="A0A9D3X3A8"/>
<comment type="caution">
    <text evidence="1">The sequence shown here is derived from an EMBL/GenBank/DDBJ whole genome shotgun (WGS) entry which is preliminary data.</text>
</comment>
<evidence type="ECO:0000313" key="1">
    <source>
        <dbReference type="EMBL" id="KAH1171785.1"/>
    </source>
</evidence>
<proteinExistence type="predicted"/>
<keyword evidence="2" id="KW-1185">Reference proteome</keyword>
<name>A0A9D3X3A8_9SAUR</name>